<sequence length="171" mass="19238">MHGIKMKLSRLEELVLHIAHESDDILNELMLSCPTLRLVELIRRSRSRDLLICGSKLETFEASAMLHNDSFSISAPNLISFSYLSIFIMAFSDGQLSNLQVHGARNLRELAGFVCAHNQDNQRSHLTASSPRDLEAQGEPVHQAHQDNSQESQAPRLDRIRLPNKSKDPNS</sequence>
<evidence type="ECO:0000313" key="2">
    <source>
        <dbReference type="EMBL" id="KAL3729368.1"/>
    </source>
</evidence>
<comment type="caution">
    <text evidence="2">The sequence shown here is derived from an EMBL/GenBank/DDBJ whole genome shotgun (WGS) entry which is preliminary data.</text>
</comment>
<dbReference type="AlphaFoldDB" id="A0ABD3JT07"/>
<evidence type="ECO:0000313" key="3">
    <source>
        <dbReference type="Proteomes" id="UP001634007"/>
    </source>
</evidence>
<dbReference type="EMBL" id="JBJKBG010000007">
    <property type="protein sequence ID" value="KAL3729368.1"/>
    <property type="molecule type" value="Genomic_DNA"/>
</dbReference>
<accession>A0ABD3JT07</accession>
<reference evidence="2 3" key="1">
    <citation type="submission" date="2024-11" db="EMBL/GenBank/DDBJ databases">
        <title>Chromosome-level genome assembly of Eucalyptus globulus Labill. provides insights into its genome evolution.</title>
        <authorList>
            <person name="Li X."/>
        </authorList>
    </citation>
    <scope>NUCLEOTIDE SEQUENCE [LARGE SCALE GENOMIC DNA]</scope>
    <source>
        <strain evidence="2">CL2024</strain>
        <tissue evidence="2">Fresh tender leaves</tissue>
    </source>
</reference>
<feature type="region of interest" description="Disordered" evidence="1">
    <location>
        <begin position="124"/>
        <end position="171"/>
    </location>
</feature>
<proteinExistence type="predicted"/>
<protein>
    <submittedName>
        <fullName evidence="2">Uncharacterized protein</fullName>
    </submittedName>
</protein>
<keyword evidence="3" id="KW-1185">Reference proteome</keyword>
<dbReference type="Proteomes" id="UP001634007">
    <property type="component" value="Unassembled WGS sequence"/>
</dbReference>
<evidence type="ECO:0000256" key="1">
    <source>
        <dbReference type="SAM" id="MobiDB-lite"/>
    </source>
</evidence>
<gene>
    <name evidence="2" type="ORF">ACJRO7_026477</name>
</gene>
<feature type="compositionally biased region" description="Basic and acidic residues" evidence="1">
    <location>
        <begin position="156"/>
        <end position="171"/>
    </location>
</feature>
<organism evidence="2 3">
    <name type="scientific">Eucalyptus globulus</name>
    <name type="common">Tasmanian blue gum</name>
    <dbReference type="NCBI Taxonomy" id="34317"/>
    <lineage>
        <taxon>Eukaryota</taxon>
        <taxon>Viridiplantae</taxon>
        <taxon>Streptophyta</taxon>
        <taxon>Embryophyta</taxon>
        <taxon>Tracheophyta</taxon>
        <taxon>Spermatophyta</taxon>
        <taxon>Magnoliopsida</taxon>
        <taxon>eudicotyledons</taxon>
        <taxon>Gunneridae</taxon>
        <taxon>Pentapetalae</taxon>
        <taxon>rosids</taxon>
        <taxon>malvids</taxon>
        <taxon>Myrtales</taxon>
        <taxon>Myrtaceae</taxon>
        <taxon>Myrtoideae</taxon>
        <taxon>Eucalypteae</taxon>
        <taxon>Eucalyptus</taxon>
    </lineage>
</organism>
<name>A0ABD3JT07_EUCGL</name>